<organism evidence="2 3">
    <name type="scientific">Purpureocillium takamizusanense</name>
    <dbReference type="NCBI Taxonomy" id="2060973"/>
    <lineage>
        <taxon>Eukaryota</taxon>
        <taxon>Fungi</taxon>
        <taxon>Dikarya</taxon>
        <taxon>Ascomycota</taxon>
        <taxon>Pezizomycotina</taxon>
        <taxon>Sordariomycetes</taxon>
        <taxon>Hypocreomycetidae</taxon>
        <taxon>Hypocreales</taxon>
        <taxon>Ophiocordycipitaceae</taxon>
        <taxon>Purpureocillium</taxon>
    </lineage>
</organism>
<dbReference type="InterPro" id="IPR050228">
    <property type="entry name" value="Carboxylesterase_BioH"/>
</dbReference>
<dbReference type="InterPro" id="IPR000073">
    <property type="entry name" value="AB_hydrolase_1"/>
</dbReference>
<dbReference type="InterPro" id="IPR029058">
    <property type="entry name" value="AB_hydrolase_fold"/>
</dbReference>
<dbReference type="Pfam" id="PF12697">
    <property type="entry name" value="Abhydrolase_6"/>
    <property type="match status" value="1"/>
</dbReference>
<reference evidence="2" key="1">
    <citation type="submission" date="2021-11" db="EMBL/GenBank/DDBJ databases">
        <title>Purpureocillium_takamizusanense_genome.</title>
        <authorList>
            <person name="Nguyen N.-H."/>
        </authorList>
    </citation>
    <scope>NUCLEOTIDE SEQUENCE</scope>
    <source>
        <strain evidence="2">PT3</strain>
    </source>
</reference>
<dbReference type="KEGG" id="ptkz:JDV02_004312"/>
<evidence type="ECO:0000259" key="1">
    <source>
        <dbReference type="Pfam" id="PF12697"/>
    </source>
</evidence>
<evidence type="ECO:0000313" key="3">
    <source>
        <dbReference type="Proteomes" id="UP000829364"/>
    </source>
</evidence>
<protein>
    <recommendedName>
        <fullName evidence="1">AB hydrolase-1 domain-containing protein</fullName>
    </recommendedName>
</protein>
<dbReference type="PANTHER" id="PTHR43194">
    <property type="entry name" value="HYDROLASE ALPHA/BETA FOLD FAMILY"/>
    <property type="match status" value="1"/>
</dbReference>
<name>A0A9Q8QF07_9HYPO</name>
<dbReference type="GO" id="GO:0003824">
    <property type="term" value="F:catalytic activity"/>
    <property type="evidence" value="ECO:0007669"/>
    <property type="project" value="InterPro"/>
</dbReference>
<dbReference type="GeneID" id="72066267"/>
<sequence length="325" mass="35195">MDLPLRYSSSNGTVRWTKLGAGPPLVFTHGTPWSSFVWRDIADAFTSTHTVYLWDMPGYGRSDKYDGQDVSLGAQGKLFAELLAHWRSEQQGQQQEQQQWVPIVIAHDFGGAVALRAHLLHGARYAALALVDPVAVAPWGSPFFRLVGAHAGVFAQLPANLHGALVREYISGASHAGLRAETLEALAKPWCDGDGQAAFYRQIQQADERFTTELEGRYGEVPLAMVMAEDGTGESEDGSNGKSRTRRVLLVWGTEDSWVPVERGRELKRMMGGEEGAVVLREIEGAGHLVQMDRPAQLTGVLMEFVSALSGGGVGNGLRRGGGGV</sequence>
<dbReference type="RefSeq" id="XP_047841492.1">
    <property type="nucleotide sequence ID" value="XM_047985515.1"/>
</dbReference>
<dbReference type="AlphaFoldDB" id="A0A9Q8QF07"/>
<gene>
    <name evidence="2" type="ORF">JDV02_004312</name>
</gene>
<dbReference type="InterPro" id="IPR000639">
    <property type="entry name" value="Epox_hydrolase-like"/>
</dbReference>
<feature type="domain" description="AB hydrolase-1" evidence="1">
    <location>
        <begin position="25"/>
        <end position="298"/>
    </location>
</feature>
<dbReference type="PRINTS" id="PR00412">
    <property type="entry name" value="EPOXHYDRLASE"/>
</dbReference>
<proteinExistence type="predicted"/>
<dbReference type="Gene3D" id="3.40.50.1820">
    <property type="entry name" value="alpha/beta hydrolase"/>
    <property type="match status" value="1"/>
</dbReference>
<dbReference type="Proteomes" id="UP000829364">
    <property type="component" value="Chromosome 3"/>
</dbReference>
<dbReference type="PANTHER" id="PTHR43194:SF5">
    <property type="entry name" value="PIMELOYL-[ACYL-CARRIER PROTEIN] METHYL ESTER ESTERASE"/>
    <property type="match status" value="1"/>
</dbReference>
<dbReference type="EMBL" id="CP086356">
    <property type="protein sequence ID" value="UNI18011.1"/>
    <property type="molecule type" value="Genomic_DNA"/>
</dbReference>
<accession>A0A9Q8QF07</accession>
<keyword evidence="3" id="KW-1185">Reference proteome</keyword>
<dbReference type="OrthoDB" id="6431331at2759"/>
<evidence type="ECO:0000313" key="2">
    <source>
        <dbReference type="EMBL" id="UNI18011.1"/>
    </source>
</evidence>
<dbReference type="SUPFAM" id="SSF53474">
    <property type="entry name" value="alpha/beta-Hydrolases"/>
    <property type="match status" value="1"/>
</dbReference>